<feature type="region of interest" description="Disordered" evidence="3">
    <location>
        <begin position="1"/>
        <end position="33"/>
    </location>
</feature>
<gene>
    <name evidence="4" type="ORF">E5334_05285</name>
</gene>
<dbReference type="Pfam" id="PF02021">
    <property type="entry name" value="UPF0102"/>
    <property type="match status" value="1"/>
</dbReference>
<evidence type="ECO:0000313" key="5">
    <source>
        <dbReference type="Proteomes" id="UP000310263"/>
    </source>
</evidence>
<dbReference type="GO" id="GO:0003676">
    <property type="term" value="F:nucleic acid binding"/>
    <property type="evidence" value="ECO:0007669"/>
    <property type="project" value="InterPro"/>
</dbReference>
<evidence type="ECO:0000313" key="4">
    <source>
        <dbReference type="EMBL" id="TGY62089.1"/>
    </source>
</evidence>
<dbReference type="InterPro" id="IPR011856">
    <property type="entry name" value="tRNA_endonuc-like_dom_sf"/>
</dbReference>
<dbReference type="AlphaFoldDB" id="A0A4S2EZV0"/>
<evidence type="ECO:0000256" key="2">
    <source>
        <dbReference type="HAMAP-Rule" id="MF_00048"/>
    </source>
</evidence>
<reference evidence="4 5" key="1">
    <citation type="submission" date="2019-04" db="EMBL/GenBank/DDBJ databases">
        <title>Microbes associate with the intestines of laboratory mice.</title>
        <authorList>
            <person name="Navarre W."/>
            <person name="Wong E."/>
            <person name="Huang K."/>
            <person name="Tropini C."/>
            <person name="Ng K."/>
            <person name="Yu B."/>
        </authorList>
    </citation>
    <scope>NUCLEOTIDE SEQUENCE [LARGE SCALE GENOMIC DNA]</scope>
    <source>
        <strain evidence="4 5">NM07_P-09</strain>
    </source>
</reference>
<organism evidence="4 5">
    <name type="scientific">Muricaecibacterium torontonense</name>
    <dbReference type="NCBI Taxonomy" id="3032871"/>
    <lineage>
        <taxon>Bacteria</taxon>
        <taxon>Bacillati</taxon>
        <taxon>Actinomycetota</taxon>
        <taxon>Coriobacteriia</taxon>
        <taxon>Coriobacteriales</taxon>
        <taxon>Atopobiaceae</taxon>
        <taxon>Muricaecibacterium</taxon>
    </lineage>
</organism>
<dbReference type="Proteomes" id="UP000310263">
    <property type="component" value="Unassembled WGS sequence"/>
</dbReference>
<name>A0A4S2EZV0_9ACTN</name>
<dbReference type="SUPFAM" id="SSF52980">
    <property type="entry name" value="Restriction endonuclease-like"/>
    <property type="match status" value="1"/>
</dbReference>
<dbReference type="RefSeq" id="WP_136012572.1">
    <property type="nucleotide sequence ID" value="NZ_SRYE01000003.1"/>
</dbReference>
<keyword evidence="5" id="KW-1185">Reference proteome</keyword>
<proteinExistence type="inferred from homology"/>
<dbReference type="Gene3D" id="3.40.1350.10">
    <property type="match status" value="1"/>
</dbReference>
<dbReference type="InterPro" id="IPR011335">
    <property type="entry name" value="Restrct_endonuc-II-like"/>
</dbReference>
<sequence length="164" mass="18391">MNPAQKGAALLEGDQKTKAQDASVPPWDTFPRPQKSVAQYTTQEVGQEGEHLAQVYLMRRGYDICETNWRIKSGEADIIATEDGQEAVLVEVKTRLALGEKDPVMPELAVDADKRARYHKLALAYLGQHPEFSSVRFDVIAIVIIQERMARLRHLVGAFSWDEG</sequence>
<protein>
    <recommendedName>
        <fullName evidence="2">UPF0102 protein E5334_05285</fullName>
    </recommendedName>
</protein>
<dbReference type="InterPro" id="IPR003509">
    <property type="entry name" value="UPF0102_YraN-like"/>
</dbReference>
<dbReference type="EMBL" id="SRYE01000003">
    <property type="protein sequence ID" value="TGY62089.1"/>
    <property type="molecule type" value="Genomic_DNA"/>
</dbReference>
<accession>A0A4S2EZV0</accession>
<evidence type="ECO:0000256" key="1">
    <source>
        <dbReference type="ARBA" id="ARBA00006738"/>
    </source>
</evidence>
<dbReference type="PANTHER" id="PTHR34039:SF1">
    <property type="entry name" value="UPF0102 PROTEIN YRAN"/>
    <property type="match status" value="1"/>
</dbReference>
<comment type="caution">
    <text evidence="4">The sequence shown here is derived from an EMBL/GenBank/DDBJ whole genome shotgun (WGS) entry which is preliminary data.</text>
</comment>
<evidence type="ECO:0000256" key="3">
    <source>
        <dbReference type="SAM" id="MobiDB-lite"/>
    </source>
</evidence>
<comment type="similarity">
    <text evidence="1 2">Belongs to the UPF0102 family.</text>
</comment>
<dbReference type="OrthoDB" id="9794876at2"/>
<dbReference type="PANTHER" id="PTHR34039">
    <property type="entry name" value="UPF0102 PROTEIN YRAN"/>
    <property type="match status" value="1"/>
</dbReference>
<dbReference type="HAMAP" id="MF_00048">
    <property type="entry name" value="UPF0102"/>
    <property type="match status" value="1"/>
</dbReference>